<dbReference type="GeneID" id="45549156"/>
<evidence type="ECO:0008006" key="3">
    <source>
        <dbReference type="Google" id="ProtNLM"/>
    </source>
</evidence>
<dbReference type="InterPro" id="IPR014948">
    <property type="entry name" value="BrxA"/>
</dbReference>
<dbReference type="eggNOG" id="ENOG5032BVX">
    <property type="taxonomic scope" value="Bacteria"/>
</dbReference>
<dbReference type="Proteomes" id="UP000051984">
    <property type="component" value="Unassembled WGS sequence"/>
</dbReference>
<dbReference type="RefSeq" id="WP_010491701.1">
    <property type="nucleotide sequence ID" value="NZ_AZCT01000011.1"/>
</dbReference>
<dbReference type="Pfam" id="PF08849">
    <property type="entry name" value="BrxA"/>
    <property type="match status" value="1"/>
</dbReference>
<gene>
    <name evidence="1" type="ORF">FD51_GL000663</name>
</gene>
<evidence type="ECO:0000313" key="1">
    <source>
        <dbReference type="EMBL" id="KRK12067.1"/>
    </source>
</evidence>
<name>A0A0R1EVM2_LACZE</name>
<dbReference type="AlphaFoldDB" id="A0A0R1EVM2"/>
<protein>
    <recommendedName>
        <fullName evidence="3">DUF1819 family protein</fullName>
    </recommendedName>
</protein>
<evidence type="ECO:0000313" key="2">
    <source>
        <dbReference type="Proteomes" id="UP000051984"/>
    </source>
</evidence>
<comment type="caution">
    <text evidence="1">The sequence shown here is derived from an EMBL/GenBank/DDBJ whole genome shotgun (WGS) entry which is preliminary data.</text>
</comment>
<organism evidence="1 2">
    <name type="scientific">Lacticaseibacillus zeae DSM 20178 = KCTC 3804</name>
    <dbReference type="NCBI Taxonomy" id="1423816"/>
    <lineage>
        <taxon>Bacteria</taxon>
        <taxon>Bacillati</taxon>
        <taxon>Bacillota</taxon>
        <taxon>Bacilli</taxon>
        <taxon>Lactobacillales</taxon>
        <taxon>Lactobacillaceae</taxon>
        <taxon>Lacticaseibacillus</taxon>
    </lineage>
</organism>
<proteinExistence type="predicted"/>
<dbReference type="Gene3D" id="1.10.3540.10">
    <property type="entry name" value="uncharacterized protein from magnetospirillum magneticum domain"/>
    <property type="match status" value="1"/>
</dbReference>
<reference evidence="1 2" key="1">
    <citation type="journal article" date="2015" name="Genome Announc.">
        <title>Expanding the biotechnology potential of lactobacilli through comparative genomics of 213 strains and associated genera.</title>
        <authorList>
            <person name="Sun Z."/>
            <person name="Harris H.M."/>
            <person name="McCann A."/>
            <person name="Guo C."/>
            <person name="Argimon S."/>
            <person name="Zhang W."/>
            <person name="Yang X."/>
            <person name="Jeffery I.B."/>
            <person name="Cooney J.C."/>
            <person name="Kagawa T.F."/>
            <person name="Liu W."/>
            <person name="Song Y."/>
            <person name="Salvetti E."/>
            <person name="Wrobel A."/>
            <person name="Rasinkangas P."/>
            <person name="Parkhill J."/>
            <person name="Rea M.C."/>
            <person name="O'Sullivan O."/>
            <person name="Ritari J."/>
            <person name="Douillard F.P."/>
            <person name="Paul Ross R."/>
            <person name="Yang R."/>
            <person name="Briner A.E."/>
            <person name="Felis G.E."/>
            <person name="de Vos W.M."/>
            <person name="Barrangou R."/>
            <person name="Klaenhammer T.R."/>
            <person name="Caufield P.W."/>
            <person name="Cui Y."/>
            <person name="Zhang H."/>
            <person name="O'Toole P.W."/>
        </authorList>
    </citation>
    <scope>NUCLEOTIDE SEQUENCE [LARGE SCALE GENOMIC DNA]</scope>
    <source>
        <strain evidence="1 2">DSM 20178</strain>
    </source>
</reference>
<dbReference type="PATRIC" id="fig|1423816.3.peg.667"/>
<dbReference type="EMBL" id="AZCT01000011">
    <property type="protein sequence ID" value="KRK12067.1"/>
    <property type="molecule type" value="Genomic_DNA"/>
</dbReference>
<sequence length="199" mass="23081">MKKLSASIVSQGFWFREFVATASMLNSGKSWNDVDQAIIEDNVFQLSSKNRQNDVRLAMHRRYHELPDDFTKNLDQFTLSNQKLINLVAIMKMSALVEDFVLTVVKTEFVMGDLKLEPYEIGTYMRNLPLMHPEASHWRSVTVKKLKNKLREYLVASGLAEHKEENLVLQRAVLDPQVERLLKQHDMTQYIEALTGRQV</sequence>
<accession>A0A0R1EVM2</accession>
<dbReference type="InterPro" id="IPR023137">
    <property type="entry name" value="BrxA_sf"/>
</dbReference>